<evidence type="ECO:0008006" key="8">
    <source>
        <dbReference type="Google" id="ProtNLM"/>
    </source>
</evidence>
<dbReference type="GO" id="GO:0016020">
    <property type="term" value="C:membrane"/>
    <property type="evidence" value="ECO:0007669"/>
    <property type="project" value="UniProtKB-SubCell"/>
</dbReference>
<feature type="transmembrane region" description="Helical" evidence="5">
    <location>
        <begin position="6"/>
        <end position="30"/>
    </location>
</feature>
<dbReference type="Proteomes" id="UP000693672">
    <property type="component" value="Unassembled WGS sequence"/>
</dbReference>
<dbReference type="AlphaFoldDB" id="A0A916NJQ8"/>
<reference evidence="6" key="1">
    <citation type="submission" date="2021-06" db="EMBL/GenBank/DDBJ databases">
        <authorList>
            <person name="Criscuolo A."/>
        </authorList>
    </citation>
    <scope>NUCLEOTIDE SEQUENCE</scope>
    <source>
        <strain evidence="6">CIP111600</strain>
    </source>
</reference>
<protein>
    <recommendedName>
        <fullName evidence="8">DoxX family protein</fullName>
    </recommendedName>
</protein>
<comment type="subcellular location">
    <subcellularLocation>
        <location evidence="1">Membrane</location>
        <topology evidence="1">Multi-pass membrane protein</topology>
    </subcellularLocation>
</comment>
<dbReference type="RefSeq" id="WP_218093649.1">
    <property type="nucleotide sequence ID" value="NZ_CAJVAS010000018.1"/>
</dbReference>
<keyword evidence="3 5" id="KW-1133">Transmembrane helix</keyword>
<organism evidence="6 7">
    <name type="scientific">Paenibacillus solanacearum</name>
    <dbReference type="NCBI Taxonomy" id="2048548"/>
    <lineage>
        <taxon>Bacteria</taxon>
        <taxon>Bacillati</taxon>
        <taxon>Bacillota</taxon>
        <taxon>Bacilli</taxon>
        <taxon>Bacillales</taxon>
        <taxon>Paenibacillaceae</taxon>
        <taxon>Paenibacillus</taxon>
    </lineage>
</organism>
<feature type="transmembrane region" description="Helical" evidence="5">
    <location>
        <begin position="42"/>
        <end position="65"/>
    </location>
</feature>
<gene>
    <name evidence="6" type="ORF">PAESOLCIP111_03917</name>
</gene>
<feature type="transmembrane region" description="Helical" evidence="5">
    <location>
        <begin position="71"/>
        <end position="89"/>
    </location>
</feature>
<dbReference type="InterPro" id="IPR032808">
    <property type="entry name" value="DoxX"/>
</dbReference>
<dbReference type="Pfam" id="PF13564">
    <property type="entry name" value="DoxX_2"/>
    <property type="match status" value="1"/>
</dbReference>
<proteinExistence type="predicted"/>
<evidence type="ECO:0000256" key="5">
    <source>
        <dbReference type="SAM" id="Phobius"/>
    </source>
</evidence>
<evidence type="ECO:0000256" key="2">
    <source>
        <dbReference type="ARBA" id="ARBA00022692"/>
    </source>
</evidence>
<keyword evidence="2 5" id="KW-0812">Transmembrane</keyword>
<name>A0A916NJQ8_9BACL</name>
<evidence type="ECO:0000313" key="7">
    <source>
        <dbReference type="Proteomes" id="UP000693672"/>
    </source>
</evidence>
<dbReference type="EMBL" id="CAJVAS010000018">
    <property type="protein sequence ID" value="CAG7638146.1"/>
    <property type="molecule type" value="Genomic_DNA"/>
</dbReference>
<accession>A0A916NJQ8</accession>
<feature type="transmembrane region" description="Helical" evidence="5">
    <location>
        <begin position="96"/>
        <end position="114"/>
    </location>
</feature>
<keyword evidence="7" id="KW-1185">Reference proteome</keyword>
<evidence type="ECO:0000256" key="3">
    <source>
        <dbReference type="ARBA" id="ARBA00022989"/>
    </source>
</evidence>
<sequence length="121" mass="13248">MTVFSIVLQSLLILYYLFSGGAKIVGAQYWADIFKNLRLPQWLRVVTGIVQLVGAALLIIGYWYAGAVAWAGVWLGITMVLACLAHFRVKDSIGKTVPAIVFTVLIIILTILNADSLNLPI</sequence>
<keyword evidence="4 5" id="KW-0472">Membrane</keyword>
<evidence type="ECO:0000256" key="1">
    <source>
        <dbReference type="ARBA" id="ARBA00004141"/>
    </source>
</evidence>
<evidence type="ECO:0000256" key="4">
    <source>
        <dbReference type="ARBA" id="ARBA00023136"/>
    </source>
</evidence>
<comment type="caution">
    <text evidence="6">The sequence shown here is derived from an EMBL/GenBank/DDBJ whole genome shotgun (WGS) entry which is preliminary data.</text>
</comment>
<evidence type="ECO:0000313" key="6">
    <source>
        <dbReference type="EMBL" id="CAG7638146.1"/>
    </source>
</evidence>